<evidence type="ECO:0000313" key="2">
    <source>
        <dbReference type="EMBL" id="GFG31761.1"/>
    </source>
</evidence>
<dbReference type="Proteomes" id="UP000502823">
    <property type="component" value="Unassembled WGS sequence"/>
</dbReference>
<protein>
    <submittedName>
        <fullName evidence="2">Uncharacterized protein</fullName>
    </submittedName>
</protein>
<comment type="caution">
    <text evidence="2">The sequence shown here is derived from an EMBL/GenBank/DDBJ whole genome shotgun (WGS) entry which is preliminary data.</text>
</comment>
<organism evidence="2 3">
    <name type="scientific">Coptotermes formosanus</name>
    <name type="common">Formosan subterranean termite</name>
    <dbReference type="NCBI Taxonomy" id="36987"/>
    <lineage>
        <taxon>Eukaryota</taxon>
        <taxon>Metazoa</taxon>
        <taxon>Ecdysozoa</taxon>
        <taxon>Arthropoda</taxon>
        <taxon>Hexapoda</taxon>
        <taxon>Insecta</taxon>
        <taxon>Pterygota</taxon>
        <taxon>Neoptera</taxon>
        <taxon>Polyneoptera</taxon>
        <taxon>Dictyoptera</taxon>
        <taxon>Blattodea</taxon>
        <taxon>Blattoidea</taxon>
        <taxon>Termitoidae</taxon>
        <taxon>Rhinotermitidae</taxon>
        <taxon>Coptotermes</taxon>
    </lineage>
</organism>
<sequence>MLPALFHLLVLVHHTYVSYHLLTQIDFTKTDDDYVHNVMKKFKLRYFTSWNFV</sequence>
<accession>A0A6L2PGS0</accession>
<feature type="signal peptide" evidence="1">
    <location>
        <begin position="1"/>
        <end position="17"/>
    </location>
</feature>
<feature type="non-terminal residue" evidence="2">
    <location>
        <position position="53"/>
    </location>
</feature>
<dbReference type="InParanoid" id="A0A6L2PGS0"/>
<dbReference type="AlphaFoldDB" id="A0A6L2PGS0"/>
<proteinExistence type="predicted"/>
<reference evidence="3" key="1">
    <citation type="submission" date="2020-01" db="EMBL/GenBank/DDBJ databases">
        <title>Draft genome sequence of the Termite Coptotermes fromosanus.</title>
        <authorList>
            <person name="Itakura S."/>
            <person name="Yosikawa Y."/>
            <person name="Umezawa K."/>
        </authorList>
    </citation>
    <scope>NUCLEOTIDE SEQUENCE [LARGE SCALE GENOMIC DNA]</scope>
</reference>
<keyword evidence="1" id="KW-0732">Signal</keyword>
<keyword evidence="3" id="KW-1185">Reference proteome</keyword>
<evidence type="ECO:0000256" key="1">
    <source>
        <dbReference type="SAM" id="SignalP"/>
    </source>
</evidence>
<name>A0A6L2PGS0_COPFO</name>
<gene>
    <name evidence="2" type="ORF">Cfor_04200</name>
</gene>
<evidence type="ECO:0000313" key="3">
    <source>
        <dbReference type="Proteomes" id="UP000502823"/>
    </source>
</evidence>
<feature type="chain" id="PRO_5026998111" evidence="1">
    <location>
        <begin position="18"/>
        <end position="53"/>
    </location>
</feature>
<dbReference type="EMBL" id="BLKM01000329">
    <property type="protein sequence ID" value="GFG31761.1"/>
    <property type="molecule type" value="Genomic_DNA"/>
</dbReference>